<evidence type="ECO:0000256" key="13">
    <source>
        <dbReference type="SAM" id="Phobius"/>
    </source>
</evidence>
<proteinExistence type="inferred from homology"/>
<dbReference type="EMBL" id="AYGX02000017">
    <property type="protein sequence ID" value="KRO29154.1"/>
    <property type="molecule type" value="Genomic_DNA"/>
</dbReference>
<evidence type="ECO:0000256" key="1">
    <source>
        <dbReference type="ARBA" id="ARBA00004141"/>
    </source>
</evidence>
<dbReference type="GO" id="GO:0016020">
    <property type="term" value="C:membrane"/>
    <property type="evidence" value="ECO:0007669"/>
    <property type="project" value="UniProtKB-SubCell"/>
</dbReference>
<keyword evidence="3" id="KW-0813">Transport</keyword>
<evidence type="ECO:0000256" key="5">
    <source>
        <dbReference type="ARBA" id="ARBA00022692"/>
    </source>
</evidence>
<keyword evidence="8 13" id="KW-1133">Transmembrane helix</keyword>
<evidence type="ECO:0000256" key="8">
    <source>
        <dbReference type="ARBA" id="ARBA00022989"/>
    </source>
</evidence>
<evidence type="ECO:0000256" key="7">
    <source>
        <dbReference type="ARBA" id="ARBA00022958"/>
    </source>
</evidence>
<dbReference type="PANTHER" id="PTHR31462:SF5">
    <property type="entry name" value="ENDOSOMAL_LYSOSOMAL PROTON CHANNEL TMEM175"/>
    <property type="match status" value="1"/>
</dbReference>
<dbReference type="Proteomes" id="UP000050920">
    <property type="component" value="Unassembled WGS sequence"/>
</dbReference>
<comment type="subcellular location">
    <subcellularLocation>
        <location evidence="1">Membrane</location>
        <topology evidence="1">Multi-pass membrane protein</topology>
    </subcellularLocation>
</comment>
<evidence type="ECO:0000256" key="6">
    <source>
        <dbReference type="ARBA" id="ARBA00022826"/>
    </source>
</evidence>
<comment type="catalytic activity">
    <reaction evidence="12">
        <text>K(+)(in) = K(+)(out)</text>
        <dbReference type="Rhea" id="RHEA:29463"/>
        <dbReference type="ChEBI" id="CHEBI:29103"/>
    </reaction>
</comment>
<evidence type="ECO:0000256" key="2">
    <source>
        <dbReference type="ARBA" id="ARBA00006920"/>
    </source>
</evidence>
<sequence>MSGVKTDRFQAFSDGIFAILITILVLEFHIPDYRAGHLLAALAGQWPLFLSYGFSYFYVGTLWLFHHDYFSMLQRIDRNVNLLNLLMLFSITLLDYPMSLVADALTSQNRFDMQTAFITYDVVALFISATFYWMYLYLHRHQELKNPQVSSAFYAAIKFDPVRSVSIYALAIVLTFWSVWLGALLLAGGIIFHFIAYLRMSNQLTIAKGSAA</sequence>
<evidence type="ECO:0000256" key="10">
    <source>
        <dbReference type="ARBA" id="ARBA00023136"/>
    </source>
</evidence>
<reference evidence="14 15" key="1">
    <citation type="journal article" date="2015" name="Genome Announc.">
        <title>Expanding the biotechnology potential of lactobacilli through comparative genomics of 213 strains and associated genera.</title>
        <authorList>
            <person name="Sun Z."/>
            <person name="Harris H.M."/>
            <person name="McCann A."/>
            <person name="Guo C."/>
            <person name="Argimon S."/>
            <person name="Zhang W."/>
            <person name="Yang X."/>
            <person name="Jeffery I.B."/>
            <person name="Cooney J.C."/>
            <person name="Kagawa T.F."/>
            <person name="Liu W."/>
            <person name="Song Y."/>
            <person name="Salvetti E."/>
            <person name="Wrobel A."/>
            <person name="Rasinkangas P."/>
            <person name="Parkhill J."/>
            <person name="Rea M.C."/>
            <person name="O'Sullivan O."/>
            <person name="Ritari J."/>
            <person name="Douillard F.P."/>
            <person name="Paul Ross R."/>
            <person name="Yang R."/>
            <person name="Briner A.E."/>
            <person name="Felis G.E."/>
            <person name="de Vos W.M."/>
            <person name="Barrangou R."/>
            <person name="Klaenhammer T.R."/>
            <person name="Caufield P.W."/>
            <person name="Cui Y."/>
            <person name="Zhang H."/>
            <person name="O'Toole P.W."/>
        </authorList>
    </citation>
    <scope>NUCLEOTIDE SEQUENCE [LARGE SCALE GENOMIC DNA]</scope>
    <source>
        <strain evidence="14 15">DSM 21115</strain>
    </source>
</reference>
<evidence type="ECO:0008006" key="16">
    <source>
        <dbReference type="Google" id="ProtNLM"/>
    </source>
</evidence>
<keyword evidence="11" id="KW-0407">Ion channel</keyword>
<evidence type="ECO:0000256" key="12">
    <source>
        <dbReference type="ARBA" id="ARBA00034430"/>
    </source>
</evidence>
<dbReference type="GO" id="GO:0005267">
    <property type="term" value="F:potassium channel activity"/>
    <property type="evidence" value="ECO:0007669"/>
    <property type="project" value="UniProtKB-KW"/>
</dbReference>
<organism evidence="14 15">
    <name type="scientific">Lactiplantibacillus fabifermentans DSM 21115</name>
    <dbReference type="NCBI Taxonomy" id="1413187"/>
    <lineage>
        <taxon>Bacteria</taxon>
        <taxon>Bacillati</taxon>
        <taxon>Bacillota</taxon>
        <taxon>Bacilli</taxon>
        <taxon>Lactobacillales</taxon>
        <taxon>Lactobacillaceae</taxon>
        <taxon>Lactiplantibacillus</taxon>
    </lineage>
</organism>
<keyword evidence="5 13" id="KW-0812">Transmembrane</keyword>
<dbReference type="RefSeq" id="WP_081754423.1">
    <property type="nucleotide sequence ID" value="NZ_AYGX02000017.1"/>
</dbReference>
<feature type="transmembrane region" description="Helical" evidence="13">
    <location>
        <begin position="118"/>
        <end position="138"/>
    </location>
</feature>
<keyword evidence="9" id="KW-0406">Ion transport</keyword>
<dbReference type="PANTHER" id="PTHR31462">
    <property type="entry name" value="ENDOSOMAL/LYSOSOMAL POTASSIUM CHANNEL TMEM175"/>
    <property type="match status" value="1"/>
</dbReference>
<evidence type="ECO:0000256" key="4">
    <source>
        <dbReference type="ARBA" id="ARBA00022538"/>
    </source>
</evidence>
<dbReference type="Pfam" id="PF06736">
    <property type="entry name" value="TMEM175"/>
    <property type="match status" value="1"/>
</dbReference>
<evidence type="ECO:0000256" key="9">
    <source>
        <dbReference type="ARBA" id="ARBA00023065"/>
    </source>
</evidence>
<comment type="caution">
    <text evidence="14">The sequence shown here is derived from an EMBL/GenBank/DDBJ whole genome shotgun (WGS) entry which is preliminary data.</text>
</comment>
<keyword evidence="15" id="KW-1185">Reference proteome</keyword>
<evidence type="ECO:0000313" key="15">
    <source>
        <dbReference type="Proteomes" id="UP000050920"/>
    </source>
</evidence>
<keyword evidence="7" id="KW-0630">Potassium</keyword>
<gene>
    <name evidence="14" type="ORF">DY78_GL001319</name>
</gene>
<evidence type="ECO:0000256" key="11">
    <source>
        <dbReference type="ARBA" id="ARBA00023303"/>
    </source>
</evidence>
<protein>
    <recommendedName>
        <fullName evidence="16">Integral membrane protein</fullName>
    </recommendedName>
</protein>
<feature type="transmembrane region" description="Helical" evidence="13">
    <location>
        <begin position="167"/>
        <end position="195"/>
    </location>
</feature>
<keyword evidence="4" id="KW-0633">Potassium transport</keyword>
<accession>A0A0R2NWZ5</accession>
<dbReference type="GO" id="GO:0015252">
    <property type="term" value="F:proton channel activity"/>
    <property type="evidence" value="ECO:0007669"/>
    <property type="project" value="InterPro"/>
</dbReference>
<evidence type="ECO:0000256" key="3">
    <source>
        <dbReference type="ARBA" id="ARBA00022448"/>
    </source>
</evidence>
<dbReference type="AlphaFoldDB" id="A0A0R2NWZ5"/>
<feature type="transmembrane region" description="Helical" evidence="13">
    <location>
        <begin position="80"/>
        <end position="98"/>
    </location>
</feature>
<evidence type="ECO:0000313" key="14">
    <source>
        <dbReference type="EMBL" id="KRO29154.1"/>
    </source>
</evidence>
<feature type="transmembrane region" description="Helical" evidence="13">
    <location>
        <begin position="12"/>
        <end position="30"/>
    </location>
</feature>
<keyword evidence="6" id="KW-0631">Potassium channel</keyword>
<name>A0A0R2NWZ5_9LACO</name>
<keyword evidence="10 13" id="KW-0472">Membrane</keyword>
<dbReference type="InterPro" id="IPR010617">
    <property type="entry name" value="TMEM175-like"/>
</dbReference>
<feature type="transmembrane region" description="Helical" evidence="13">
    <location>
        <begin position="36"/>
        <end position="59"/>
    </location>
</feature>
<comment type="similarity">
    <text evidence="2">Belongs to the TMEM175 family.</text>
</comment>